<proteinExistence type="predicted"/>
<protein>
    <submittedName>
        <fullName evidence="1">Uncharacterized protein</fullName>
    </submittedName>
</protein>
<name>A0AAW4NC57_9BACT</name>
<gene>
    <name evidence="1" type="ORF">KSW80_02725</name>
</gene>
<accession>A0AAW4NC57</accession>
<dbReference type="EMBL" id="JAHOEP010000005">
    <property type="protein sequence ID" value="MBV3407332.1"/>
    <property type="molecule type" value="Genomic_DNA"/>
</dbReference>
<reference evidence="1" key="1">
    <citation type="submission" date="2021-06" db="EMBL/GenBank/DDBJ databases">
        <title>Collection of gut derived symbiotic bacterial strains cultured from healthy donors.</title>
        <authorList>
            <person name="Lin H."/>
            <person name="Littmann E."/>
            <person name="Pamer E.G."/>
        </authorList>
    </citation>
    <scope>NUCLEOTIDE SEQUENCE</scope>
    <source>
        <strain evidence="1">MSK.21.60</strain>
    </source>
</reference>
<dbReference type="AlphaFoldDB" id="A0AAW4NC57"/>
<evidence type="ECO:0000313" key="1">
    <source>
        <dbReference type="EMBL" id="MBV3407332.1"/>
    </source>
</evidence>
<dbReference type="Proteomes" id="UP001196316">
    <property type="component" value="Unassembled WGS sequence"/>
</dbReference>
<evidence type="ECO:0000313" key="2">
    <source>
        <dbReference type="Proteomes" id="UP001196316"/>
    </source>
</evidence>
<dbReference type="RefSeq" id="WP_217326148.1">
    <property type="nucleotide sequence ID" value="NZ_JAHOEK010000005.1"/>
</dbReference>
<comment type="caution">
    <text evidence="1">The sequence shown here is derived from an EMBL/GenBank/DDBJ whole genome shotgun (WGS) entry which is preliminary data.</text>
</comment>
<organism evidence="1 2">
    <name type="scientific">Segatella copri</name>
    <dbReference type="NCBI Taxonomy" id="165179"/>
    <lineage>
        <taxon>Bacteria</taxon>
        <taxon>Pseudomonadati</taxon>
        <taxon>Bacteroidota</taxon>
        <taxon>Bacteroidia</taxon>
        <taxon>Bacteroidales</taxon>
        <taxon>Prevotellaceae</taxon>
        <taxon>Segatella</taxon>
    </lineage>
</organism>
<sequence>MATQNKIFPLFFTLERVDNGYILTAKEETAGLSEGGYRKEVVTDDKINSRIGQLLHLDTMVKEHPVVFRVEAVGEGTYKRESDMPSDELMEAKLAFVHFHGKGLESNSVLSLLLEDTQTIEIYGADAERIAKGNDLAVTKVGGIPILRFSNNKEGKKTLASYAPRTTLMKVSQKEVENWYENHKIKGK</sequence>